<reference evidence="13 14" key="1">
    <citation type="submission" date="2019-06" db="EMBL/GenBank/DDBJ databases">
        <authorList>
            <person name="Rodrigo-Torres L."/>
            <person name="Arahal R. D."/>
            <person name="Lucena T."/>
        </authorList>
    </citation>
    <scope>NUCLEOTIDE SEQUENCE [LARGE SCALE GENOMIC DNA]</scope>
    <source>
        <strain evidence="13 14">SB0023/3</strain>
    </source>
</reference>
<evidence type="ECO:0000313" key="14">
    <source>
        <dbReference type="Proteomes" id="UP000410984"/>
    </source>
</evidence>
<dbReference type="EMBL" id="CABFPH010000020">
    <property type="protein sequence ID" value="VUD71314.1"/>
    <property type="molecule type" value="Genomic_DNA"/>
</dbReference>
<dbReference type="InterPro" id="IPR058533">
    <property type="entry name" value="Cation_efflux_TM"/>
</dbReference>
<feature type="compositionally biased region" description="Basic and acidic residues" evidence="9">
    <location>
        <begin position="1"/>
        <end position="28"/>
    </location>
</feature>
<dbReference type="RefSeq" id="WP_244612639.1">
    <property type="nucleotide sequence ID" value="NZ_CABFPH010000020.1"/>
</dbReference>
<protein>
    <submittedName>
        <fullName evidence="13">Cadmium, cobalt and zinc/H(+)-K(+) antiporter</fullName>
    </submittedName>
</protein>
<dbReference type="GO" id="GO:0005886">
    <property type="term" value="C:plasma membrane"/>
    <property type="evidence" value="ECO:0007669"/>
    <property type="project" value="TreeGrafter"/>
</dbReference>
<dbReference type="PANTHER" id="PTHR11562">
    <property type="entry name" value="CATION EFFLUX PROTEIN/ ZINC TRANSPORTER"/>
    <property type="match status" value="1"/>
</dbReference>
<feature type="domain" description="Cation efflux protein cytoplasmic" evidence="12">
    <location>
        <begin position="243"/>
        <end position="317"/>
    </location>
</feature>
<feature type="domain" description="Cation efflux protein transmembrane" evidence="11">
    <location>
        <begin position="50"/>
        <end position="236"/>
    </location>
</feature>
<keyword evidence="14" id="KW-1185">Reference proteome</keyword>
<feature type="transmembrane region" description="Helical" evidence="10">
    <location>
        <begin position="47"/>
        <end position="68"/>
    </location>
</feature>
<evidence type="ECO:0000256" key="9">
    <source>
        <dbReference type="SAM" id="MobiDB-lite"/>
    </source>
</evidence>
<feature type="transmembrane region" description="Helical" evidence="10">
    <location>
        <begin position="80"/>
        <end position="98"/>
    </location>
</feature>
<proteinExistence type="inferred from homology"/>
<evidence type="ECO:0000256" key="3">
    <source>
        <dbReference type="ARBA" id="ARBA00022448"/>
    </source>
</evidence>
<keyword evidence="4 10" id="KW-0812">Transmembrane</keyword>
<dbReference type="InterPro" id="IPR027469">
    <property type="entry name" value="Cation_efflux_TMD_sf"/>
</dbReference>
<dbReference type="Pfam" id="PF16916">
    <property type="entry name" value="ZT_dimer"/>
    <property type="match status" value="1"/>
</dbReference>
<dbReference type="Pfam" id="PF01545">
    <property type="entry name" value="Cation_efflux"/>
    <property type="match status" value="1"/>
</dbReference>
<keyword evidence="3" id="KW-0813">Transport</keyword>
<evidence type="ECO:0000256" key="10">
    <source>
        <dbReference type="SAM" id="Phobius"/>
    </source>
</evidence>
<evidence type="ECO:0000256" key="8">
    <source>
        <dbReference type="ARBA" id="ARBA00023136"/>
    </source>
</evidence>
<accession>A0A509ECG4</accession>
<feature type="transmembrane region" description="Helical" evidence="10">
    <location>
        <begin position="110"/>
        <end position="134"/>
    </location>
</feature>
<feature type="transmembrane region" description="Helical" evidence="10">
    <location>
        <begin position="210"/>
        <end position="231"/>
    </location>
</feature>
<feature type="transmembrane region" description="Helical" evidence="10">
    <location>
        <begin position="182"/>
        <end position="204"/>
    </location>
</feature>
<comment type="subcellular location">
    <subcellularLocation>
        <location evidence="1">Membrane</location>
        <topology evidence="1">Multi-pass membrane protein</topology>
    </subcellularLocation>
</comment>
<comment type="similarity">
    <text evidence="2">Belongs to the cation diffusion facilitator (CDF) transporter (TC 2.A.4) family. SLC30A subfamily.</text>
</comment>
<feature type="region of interest" description="Disordered" evidence="9">
    <location>
        <begin position="1"/>
        <end position="36"/>
    </location>
</feature>
<dbReference type="NCBIfam" id="TIGR01297">
    <property type="entry name" value="CDF"/>
    <property type="match status" value="1"/>
</dbReference>
<sequence>MHDHGHDHHDHDHAGHGHDRGRSRDHGHGHSHGGGGHVHAPATFGRAFAIGIALNTAFVVVEAGYGWASNSMSLVADAGHNLSDVLGLVVAWVASVLVRQRPSPRFTYGLRGSSILAALFNAVFLLVAVGAILWEAGWRLVHPEPVAGITVMVVAGIGILINGFTAWLFASGAKGDINIRGAFLHMAADAAVSAGVVLAGLAILLTGLDWIDPLVSLAIGGLIIWASWALLRDSVAMSLAAVPPGIAAEEVAACLRGQPGVVEIHDLHIWPMSTTEPALTVHLVMAEGHPGNRFLIAVAEDLRSRFGIVHATVQIEEAGGPPCHLTGACAV</sequence>
<keyword evidence="5" id="KW-0864">Zinc transport</keyword>
<evidence type="ECO:0000256" key="6">
    <source>
        <dbReference type="ARBA" id="ARBA00022989"/>
    </source>
</evidence>
<name>A0A509ECG4_9HYPH</name>
<dbReference type="SUPFAM" id="SSF161111">
    <property type="entry name" value="Cation efflux protein transmembrane domain-like"/>
    <property type="match status" value="1"/>
</dbReference>
<dbReference type="InterPro" id="IPR027470">
    <property type="entry name" value="Cation_efflux_CTD"/>
</dbReference>
<evidence type="ECO:0000259" key="12">
    <source>
        <dbReference type="Pfam" id="PF16916"/>
    </source>
</evidence>
<dbReference type="InterPro" id="IPR036837">
    <property type="entry name" value="Cation_efflux_CTD_sf"/>
</dbReference>
<evidence type="ECO:0000259" key="11">
    <source>
        <dbReference type="Pfam" id="PF01545"/>
    </source>
</evidence>
<evidence type="ECO:0000256" key="1">
    <source>
        <dbReference type="ARBA" id="ARBA00004141"/>
    </source>
</evidence>
<dbReference type="InterPro" id="IPR050681">
    <property type="entry name" value="CDF/SLC30A"/>
</dbReference>
<feature type="transmembrane region" description="Helical" evidence="10">
    <location>
        <begin position="146"/>
        <end position="170"/>
    </location>
</feature>
<keyword evidence="6 10" id="KW-1133">Transmembrane helix</keyword>
<dbReference type="SUPFAM" id="SSF160240">
    <property type="entry name" value="Cation efflux protein cytoplasmic domain-like"/>
    <property type="match status" value="1"/>
</dbReference>
<gene>
    <name evidence="13" type="primary">czcD_2</name>
    <name evidence="13" type="ORF">MET9862_01892</name>
</gene>
<evidence type="ECO:0000313" key="13">
    <source>
        <dbReference type="EMBL" id="VUD71314.1"/>
    </source>
</evidence>
<evidence type="ECO:0000256" key="5">
    <source>
        <dbReference type="ARBA" id="ARBA00022906"/>
    </source>
</evidence>
<keyword evidence="8 10" id="KW-0472">Membrane</keyword>
<dbReference type="Proteomes" id="UP000410984">
    <property type="component" value="Unassembled WGS sequence"/>
</dbReference>
<keyword evidence="7" id="KW-0406">Ion transport</keyword>
<dbReference type="AlphaFoldDB" id="A0A509ECG4"/>
<dbReference type="InterPro" id="IPR002524">
    <property type="entry name" value="Cation_efflux"/>
</dbReference>
<evidence type="ECO:0000256" key="7">
    <source>
        <dbReference type="ARBA" id="ARBA00023065"/>
    </source>
</evidence>
<evidence type="ECO:0000256" key="4">
    <source>
        <dbReference type="ARBA" id="ARBA00022692"/>
    </source>
</evidence>
<dbReference type="PANTHER" id="PTHR11562:SF17">
    <property type="entry name" value="RE54080P-RELATED"/>
    <property type="match status" value="1"/>
</dbReference>
<organism evidence="13 14">
    <name type="scientific">Methylobacterium symbioticum</name>
    <dbReference type="NCBI Taxonomy" id="2584084"/>
    <lineage>
        <taxon>Bacteria</taxon>
        <taxon>Pseudomonadati</taxon>
        <taxon>Pseudomonadota</taxon>
        <taxon>Alphaproteobacteria</taxon>
        <taxon>Hyphomicrobiales</taxon>
        <taxon>Methylobacteriaceae</taxon>
        <taxon>Methylobacterium</taxon>
    </lineage>
</organism>
<dbReference type="Gene3D" id="1.20.1510.10">
    <property type="entry name" value="Cation efflux protein transmembrane domain"/>
    <property type="match status" value="1"/>
</dbReference>
<dbReference type="GO" id="GO:0005385">
    <property type="term" value="F:zinc ion transmembrane transporter activity"/>
    <property type="evidence" value="ECO:0007669"/>
    <property type="project" value="TreeGrafter"/>
</dbReference>
<keyword evidence="5" id="KW-0862">Zinc</keyword>
<evidence type="ECO:0000256" key="2">
    <source>
        <dbReference type="ARBA" id="ARBA00008873"/>
    </source>
</evidence>